<reference evidence="3" key="1">
    <citation type="submission" date="2016-11" db="EMBL/GenBank/DDBJ databases">
        <authorList>
            <person name="Varghese N."/>
            <person name="Submissions S."/>
        </authorList>
    </citation>
    <scope>NUCLEOTIDE SEQUENCE [LARGE SCALE GENOMIC DNA]</scope>
    <source>
        <strain evidence="3">DSM 19978</strain>
    </source>
</reference>
<dbReference type="PANTHER" id="PTHR43640:SF1">
    <property type="entry name" value="THIOREDOXIN-DEPENDENT PEROXIREDOXIN"/>
    <property type="match status" value="1"/>
</dbReference>
<dbReference type="AlphaFoldDB" id="A0A1M5NI25"/>
<protein>
    <submittedName>
        <fullName evidence="2">AhpC/TSA family protein</fullName>
    </submittedName>
</protein>
<dbReference type="GO" id="GO:0016491">
    <property type="term" value="F:oxidoreductase activity"/>
    <property type="evidence" value="ECO:0007669"/>
    <property type="project" value="InterPro"/>
</dbReference>
<dbReference type="InterPro" id="IPR047262">
    <property type="entry name" value="PRX-like1"/>
</dbReference>
<proteinExistence type="predicted"/>
<name>A0A1M5NI25_9FLAO</name>
<dbReference type="InterPro" id="IPR013766">
    <property type="entry name" value="Thioredoxin_domain"/>
</dbReference>
<dbReference type="Pfam" id="PF00578">
    <property type="entry name" value="AhpC-TSA"/>
    <property type="match status" value="1"/>
</dbReference>
<evidence type="ECO:0000313" key="3">
    <source>
        <dbReference type="Proteomes" id="UP000184516"/>
    </source>
</evidence>
<dbReference type="InterPro" id="IPR000866">
    <property type="entry name" value="AhpC/TSA"/>
</dbReference>
<dbReference type="RefSeq" id="WP_073371674.1">
    <property type="nucleotide sequence ID" value="NZ_FQWB01000008.1"/>
</dbReference>
<gene>
    <name evidence="2" type="ORF">SAMN05443549_10846</name>
</gene>
<dbReference type="CDD" id="cd02969">
    <property type="entry name" value="PRX_like1"/>
    <property type="match status" value="1"/>
</dbReference>
<dbReference type="Proteomes" id="UP000184516">
    <property type="component" value="Unassembled WGS sequence"/>
</dbReference>
<dbReference type="InterPro" id="IPR036249">
    <property type="entry name" value="Thioredoxin-like_sf"/>
</dbReference>
<organism evidence="2 3">
    <name type="scientific">Flavobacterium fluvii</name>
    <dbReference type="NCBI Taxonomy" id="468056"/>
    <lineage>
        <taxon>Bacteria</taxon>
        <taxon>Pseudomonadati</taxon>
        <taxon>Bacteroidota</taxon>
        <taxon>Flavobacteriia</taxon>
        <taxon>Flavobacteriales</taxon>
        <taxon>Flavobacteriaceae</taxon>
        <taxon>Flavobacterium</taxon>
    </lineage>
</organism>
<dbReference type="STRING" id="468056.SAMN05443549_10846"/>
<dbReference type="SUPFAM" id="SSF52833">
    <property type="entry name" value="Thioredoxin-like"/>
    <property type="match status" value="1"/>
</dbReference>
<dbReference type="Gene3D" id="3.40.30.10">
    <property type="entry name" value="Glutaredoxin"/>
    <property type="match status" value="1"/>
</dbReference>
<keyword evidence="3" id="KW-1185">Reference proteome</keyword>
<feature type="domain" description="Thioredoxin" evidence="1">
    <location>
        <begin position="9"/>
        <end position="166"/>
    </location>
</feature>
<dbReference type="PANTHER" id="PTHR43640">
    <property type="entry name" value="OS07G0260300 PROTEIN"/>
    <property type="match status" value="1"/>
</dbReference>
<dbReference type="GO" id="GO:0016209">
    <property type="term" value="F:antioxidant activity"/>
    <property type="evidence" value="ECO:0007669"/>
    <property type="project" value="InterPro"/>
</dbReference>
<dbReference type="EMBL" id="FQWB01000008">
    <property type="protein sequence ID" value="SHG89142.1"/>
    <property type="molecule type" value="Genomic_DNA"/>
</dbReference>
<sequence length="186" mass="20850">MSNTPSKMLALGTIAPEFYLKDTNSADSHFSFSDIKGEKGTLVMFLCNHCPFVHHVLGEIVRIANDYRVQGIGFLAISSNDVVNYPQDSPELMTEFAFENNFEFPYLYDETQEVAKAYDAACTPDFFLFDNQDKLVYRGQLDDSRPGNGIPLSGSDLRGAIDGVIYNRIINSNQKPSLGCNIKWKK</sequence>
<evidence type="ECO:0000259" key="1">
    <source>
        <dbReference type="PROSITE" id="PS51352"/>
    </source>
</evidence>
<evidence type="ECO:0000313" key="2">
    <source>
        <dbReference type="EMBL" id="SHG89142.1"/>
    </source>
</evidence>
<dbReference type="OrthoDB" id="9809746at2"/>
<accession>A0A1M5NI25</accession>
<dbReference type="PROSITE" id="PS51352">
    <property type="entry name" value="THIOREDOXIN_2"/>
    <property type="match status" value="1"/>
</dbReference>